<keyword evidence="1" id="KW-0732">Signal</keyword>
<evidence type="ECO:0000256" key="1">
    <source>
        <dbReference type="SAM" id="SignalP"/>
    </source>
</evidence>
<gene>
    <name evidence="2" type="ORF">K7C98_22470</name>
</gene>
<comment type="caution">
    <text evidence="2">The sequence shown here is derived from an EMBL/GenBank/DDBJ whole genome shotgun (WGS) entry which is preliminary data.</text>
</comment>
<feature type="signal peptide" evidence="1">
    <location>
        <begin position="1"/>
        <end position="25"/>
    </location>
</feature>
<dbReference type="EMBL" id="JAIRAU010000028">
    <property type="protein sequence ID" value="MBZ5712018.1"/>
    <property type="molecule type" value="Genomic_DNA"/>
</dbReference>
<name>A0ABS7TUT9_9BACT</name>
<organism evidence="2 3">
    <name type="scientific">Nannocystis pusilla</name>
    <dbReference type="NCBI Taxonomy" id="889268"/>
    <lineage>
        <taxon>Bacteria</taxon>
        <taxon>Pseudomonadati</taxon>
        <taxon>Myxococcota</taxon>
        <taxon>Polyangia</taxon>
        <taxon>Nannocystales</taxon>
        <taxon>Nannocystaceae</taxon>
        <taxon>Nannocystis</taxon>
    </lineage>
</organism>
<dbReference type="Proteomes" id="UP001139031">
    <property type="component" value="Unassembled WGS sequence"/>
</dbReference>
<dbReference type="RefSeq" id="WP_224193779.1">
    <property type="nucleotide sequence ID" value="NZ_JAIRAU010000028.1"/>
</dbReference>
<proteinExistence type="predicted"/>
<accession>A0ABS7TUT9</accession>
<protein>
    <submittedName>
        <fullName evidence="2">Uncharacterized protein</fullName>
    </submittedName>
</protein>
<keyword evidence="3" id="KW-1185">Reference proteome</keyword>
<reference evidence="2" key="1">
    <citation type="submission" date="2021-08" db="EMBL/GenBank/DDBJ databases">
        <authorList>
            <person name="Stevens D.C."/>
        </authorList>
    </citation>
    <scope>NUCLEOTIDE SEQUENCE</scope>
    <source>
        <strain evidence="2">DSM 53165</strain>
    </source>
</reference>
<feature type="chain" id="PRO_5046544964" evidence="1">
    <location>
        <begin position="26"/>
        <end position="200"/>
    </location>
</feature>
<evidence type="ECO:0000313" key="2">
    <source>
        <dbReference type="EMBL" id="MBZ5712018.1"/>
    </source>
</evidence>
<evidence type="ECO:0000313" key="3">
    <source>
        <dbReference type="Proteomes" id="UP001139031"/>
    </source>
</evidence>
<sequence length="200" mass="20877">MITRRHWLTAAAAIAASFLTGHAVAADPPAGEVLEVTVPTRALGAIVAAEGGAAVVVRIDGKLGPADIRVGGAVHSVAASQRDLLDDPRNAPRVGAGVRKILVAVRPDLAATFEANHKAWTLTFVRKVLAWNARLAKTTVRGKRIVNTHDRAALLAWAGAIVDAKGQPSPPALARAPRDATAATLESYVAYVEALVRSLE</sequence>
<dbReference type="SUPFAM" id="SSF53807">
    <property type="entry name" value="Helical backbone' metal receptor"/>
    <property type="match status" value="1"/>
</dbReference>